<name>B4VM88_9CYAN</name>
<dbReference type="AlphaFoldDB" id="B4VM88"/>
<dbReference type="HOGENOM" id="CLU_132136_1_0_3"/>
<dbReference type="Proteomes" id="UP000003835">
    <property type="component" value="Unassembled WGS sequence"/>
</dbReference>
<keyword evidence="2" id="KW-1185">Reference proteome</keyword>
<organism evidence="1 2">
    <name type="scientific">Coleofasciculus chthonoplastes PCC 7420</name>
    <dbReference type="NCBI Taxonomy" id="118168"/>
    <lineage>
        <taxon>Bacteria</taxon>
        <taxon>Bacillati</taxon>
        <taxon>Cyanobacteriota</taxon>
        <taxon>Cyanophyceae</taxon>
        <taxon>Coleofasciculales</taxon>
        <taxon>Coleofasciculaceae</taxon>
        <taxon>Coleofasciculus</taxon>
    </lineage>
</organism>
<gene>
    <name evidence="1" type="ORF">MC7420_2015</name>
</gene>
<evidence type="ECO:0000313" key="1">
    <source>
        <dbReference type="EMBL" id="EDX77012.1"/>
    </source>
</evidence>
<evidence type="ECO:0000313" key="2">
    <source>
        <dbReference type="Proteomes" id="UP000003835"/>
    </source>
</evidence>
<protein>
    <recommendedName>
        <fullName evidence="3">Winged helix-turn helix domain-containing protein</fullName>
    </recommendedName>
</protein>
<dbReference type="SUPFAM" id="SSF46689">
    <property type="entry name" value="Homeodomain-like"/>
    <property type="match status" value="1"/>
</dbReference>
<dbReference type="EMBL" id="DS989845">
    <property type="protein sequence ID" value="EDX77012.1"/>
    <property type="molecule type" value="Genomic_DNA"/>
</dbReference>
<evidence type="ECO:0008006" key="3">
    <source>
        <dbReference type="Google" id="ProtNLM"/>
    </source>
</evidence>
<dbReference type="InterPro" id="IPR009057">
    <property type="entry name" value="Homeodomain-like_sf"/>
</dbReference>
<dbReference type="Pfam" id="PF13384">
    <property type="entry name" value="HTH_23"/>
    <property type="match status" value="1"/>
</dbReference>
<sequence length="162" mass="19273">MQFVMKLNFSIPVKHQQKFQYTSHVTKTERINQLNDFIFKSQDVRECKRAEAVKLRLLGISYQEIVNKLGVSIGFIAKSQRQYTARGLDGIKLQYKGSKGYLTPTQKAEIYRWINRSINCNVSALKRYLKDNYNVVFKSKESYYKILRESRVYWRQAKKDKR</sequence>
<accession>B4VM88</accession>
<dbReference type="eggNOG" id="COG3415">
    <property type="taxonomic scope" value="Bacteria"/>
</dbReference>
<reference evidence="1 2" key="1">
    <citation type="submission" date="2008-07" db="EMBL/GenBank/DDBJ databases">
        <authorList>
            <person name="Tandeau de Marsac N."/>
            <person name="Ferriera S."/>
            <person name="Johnson J."/>
            <person name="Kravitz S."/>
            <person name="Beeson K."/>
            <person name="Sutton G."/>
            <person name="Rogers Y.-H."/>
            <person name="Friedman R."/>
            <person name="Frazier M."/>
            <person name="Venter J.C."/>
        </authorList>
    </citation>
    <scope>NUCLEOTIDE SEQUENCE [LARGE SCALE GENOMIC DNA]</scope>
    <source>
        <strain evidence="1 2">PCC 7420</strain>
    </source>
</reference>
<proteinExistence type="predicted"/>